<keyword evidence="6" id="KW-0028">Amino-acid biosynthesis</keyword>
<dbReference type="GO" id="GO:0005737">
    <property type="term" value="C:cytoplasm"/>
    <property type="evidence" value="ECO:0007669"/>
    <property type="project" value="UniProtKB-SubCell"/>
</dbReference>
<dbReference type="PIRSF" id="PIRSF000412">
    <property type="entry name" value="SHMT"/>
    <property type="match status" value="1"/>
</dbReference>
<feature type="domain" description="Serine hydroxymethyltransferase-like" evidence="8">
    <location>
        <begin position="6"/>
        <end position="401"/>
    </location>
</feature>
<dbReference type="InterPro" id="IPR001085">
    <property type="entry name" value="Ser_HO-MeTrfase"/>
</dbReference>
<dbReference type="STRING" id="1798656.A2604_00355"/>
<comment type="pathway">
    <text evidence="6">One-carbon metabolism; tetrahydrofolate interconversion.</text>
</comment>
<dbReference type="Gene3D" id="3.40.640.10">
    <property type="entry name" value="Type I PLP-dependent aspartate aminotransferase-like (Major domain)"/>
    <property type="match status" value="1"/>
</dbReference>
<comment type="catalytic activity">
    <reaction evidence="6">
        <text>(6R)-5,10-methylene-5,6,7,8-tetrahydrofolate + glycine + H2O = (6S)-5,6,7,8-tetrahydrofolate + L-serine</text>
        <dbReference type="Rhea" id="RHEA:15481"/>
        <dbReference type="ChEBI" id="CHEBI:15377"/>
        <dbReference type="ChEBI" id="CHEBI:15636"/>
        <dbReference type="ChEBI" id="CHEBI:33384"/>
        <dbReference type="ChEBI" id="CHEBI:57305"/>
        <dbReference type="ChEBI" id="CHEBI:57453"/>
        <dbReference type="EC" id="2.1.2.1"/>
    </reaction>
</comment>
<dbReference type="GO" id="GO:0035999">
    <property type="term" value="P:tetrahydrofolate interconversion"/>
    <property type="evidence" value="ECO:0007669"/>
    <property type="project" value="UniProtKB-UniRule"/>
</dbReference>
<keyword evidence="6" id="KW-0963">Cytoplasm</keyword>
<gene>
    <name evidence="6 9" type="primary">glyA</name>
    <name evidence="9" type="ORF">A2604_00355</name>
</gene>
<keyword evidence="9" id="KW-0489">Methyltransferase</keyword>
<reference evidence="9 10" key="1">
    <citation type="journal article" date="2016" name="Nat. Commun.">
        <title>Thousands of microbial genomes shed light on interconnected biogeochemical processes in an aquifer system.</title>
        <authorList>
            <person name="Anantharaman K."/>
            <person name="Brown C.T."/>
            <person name="Hug L.A."/>
            <person name="Sharon I."/>
            <person name="Castelle C.J."/>
            <person name="Probst A.J."/>
            <person name="Thomas B.C."/>
            <person name="Singh A."/>
            <person name="Wilkins M.J."/>
            <person name="Karaoz U."/>
            <person name="Brodie E.L."/>
            <person name="Williams K.H."/>
            <person name="Hubbard S.S."/>
            <person name="Banfield J.F."/>
        </authorList>
    </citation>
    <scope>NUCLEOTIDE SEQUENCE [LARGE SCALE GENOMIC DNA]</scope>
</reference>
<dbReference type="InterPro" id="IPR015421">
    <property type="entry name" value="PyrdxlP-dep_Trfase_major"/>
</dbReference>
<dbReference type="GO" id="GO:0032259">
    <property type="term" value="P:methylation"/>
    <property type="evidence" value="ECO:0007669"/>
    <property type="project" value="UniProtKB-KW"/>
</dbReference>
<evidence type="ECO:0000256" key="5">
    <source>
        <dbReference type="ARBA" id="ARBA00022898"/>
    </source>
</evidence>
<sequence>MKFRYLEKEDKKIGDLVKREIERQKETINLIASENYVSSAVLEVLGSPLTNKYSEGYPGARYYPGNKIYDEIEKIAQERALKLFKLSAEEWGVNVQGYSGSPANLAVYLALINLGEIIMGMALNAGGHLTHGHKVSASGKFFKVAQYGVGEDGFIDYKELEKKALENKPKIIISGATAYAREIDFEKIGKIAKKAGAYHLADISHIAGLVVAGLHKSPFPYADIVMTTTHKTLRGPRGAVIFARRKKIIENNEIQKIKKKEETIFDRINKAVFPGVQGGPHNNVTAAKALAFLEAGKPSFRVYQKQIIKNAKVLAEELKKKGFSLVTGGTDNHLMLVDMRSVGLDGMGAERMLEEIGITANRNAVPGDEKPFRPSGVRMGTPAVTTRGMKEKEMKEIAEIIYGCLVKKESAVGLKKEVLKLCKKFPLMY</sequence>
<evidence type="ECO:0000256" key="3">
    <source>
        <dbReference type="ARBA" id="ARBA00022563"/>
    </source>
</evidence>
<dbReference type="Gene3D" id="3.90.1150.10">
    <property type="entry name" value="Aspartate Aminotransferase, domain 1"/>
    <property type="match status" value="1"/>
</dbReference>
<evidence type="ECO:0000256" key="1">
    <source>
        <dbReference type="ARBA" id="ARBA00001933"/>
    </source>
</evidence>
<feature type="modified residue" description="N6-(pyridoxal phosphate)lysine" evidence="6 7">
    <location>
        <position position="231"/>
    </location>
</feature>
<comment type="cofactor">
    <cofactor evidence="1 6 7">
        <name>pyridoxal 5'-phosphate</name>
        <dbReference type="ChEBI" id="CHEBI:597326"/>
    </cofactor>
</comment>
<feature type="binding site" evidence="6">
    <location>
        <begin position="127"/>
        <end position="129"/>
    </location>
    <ligand>
        <name>(6S)-5,6,7,8-tetrahydrofolate</name>
        <dbReference type="ChEBI" id="CHEBI:57453"/>
    </ligand>
</feature>
<protein>
    <recommendedName>
        <fullName evidence="6">Serine hydroxymethyltransferase</fullName>
        <shortName evidence="6">SHMT</shortName>
        <shortName evidence="6">Serine methylase</shortName>
        <ecNumber evidence="6">2.1.2.1</ecNumber>
    </recommendedName>
</protein>
<dbReference type="NCBIfam" id="NF000586">
    <property type="entry name" value="PRK00011.1"/>
    <property type="match status" value="1"/>
</dbReference>
<dbReference type="GO" id="GO:0004372">
    <property type="term" value="F:glycine hydroxymethyltransferase activity"/>
    <property type="evidence" value="ECO:0007669"/>
    <property type="project" value="UniProtKB-UniRule"/>
</dbReference>
<feature type="site" description="Plays an important role in substrate specificity" evidence="6">
    <location>
        <position position="230"/>
    </location>
</feature>
<dbReference type="UniPathway" id="UPA00193"/>
<dbReference type="SUPFAM" id="SSF53383">
    <property type="entry name" value="PLP-dependent transferases"/>
    <property type="match status" value="1"/>
</dbReference>
<dbReference type="PANTHER" id="PTHR11680">
    <property type="entry name" value="SERINE HYDROXYMETHYLTRANSFERASE"/>
    <property type="match status" value="1"/>
</dbReference>
<dbReference type="PROSITE" id="PS00096">
    <property type="entry name" value="SHMT"/>
    <property type="match status" value="1"/>
</dbReference>
<dbReference type="GO" id="GO:0019264">
    <property type="term" value="P:glycine biosynthetic process from serine"/>
    <property type="evidence" value="ECO:0007669"/>
    <property type="project" value="UniProtKB-UniRule"/>
</dbReference>
<dbReference type="EMBL" id="MHLG01000001">
    <property type="protein sequence ID" value="OGZ04617.1"/>
    <property type="molecule type" value="Genomic_DNA"/>
</dbReference>
<dbReference type="Pfam" id="PF00464">
    <property type="entry name" value="SHMT"/>
    <property type="match status" value="1"/>
</dbReference>
<keyword evidence="3 6" id="KW-0554">One-carbon metabolism</keyword>
<comment type="pathway">
    <text evidence="6">Amino-acid biosynthesis; glycine biosynthesis; glycine from L-serine: step 1/1.</text>
</comment>
<name>A0A1G2CTP4_9BACT</name>
<comment type="subcellular location">
    <subcellularLocation>
        <location evidence="6">Cytoplasm</location>
    </subcellularLocation>
</comment>
<dbReference type="InterPro" id="IPR015424">
    <property type="entry name" value="PyrdxlP-dep_Trfase"/>
</dbReference>
<evidence type="ECO:0000259" key="8">
    <source>
        <dbReference type="Pfam" id="PF00464"/>
    </source>
</evidence>
<comment type="caution">
    <text evidence="6">Lacks conserved residue(s) required for the propagation of feature annotation.</text>
</comment>
<organism evidence="9 10">
    <name type="scientific">Candidatus Liptonbacteria bacterium RIFOXYD1_FULL_36_11</name>
    <dbReference type="NCBI Taxonomy" id="1798656"/>
    <lineage>
        <taxon>Bacteria</taxon>
        <taxon>Candidatus Liptoniibacteriota</taxon>
    </lineage>
</organism>
<dbReference type="GO" id="GO:0008168">
    <property type="term" value="F:methyltransferase activity"/>
    <property type="evidence" value="ECO:0007669"/>
    <property type="project" value="UniProtKB-KW"/>
</dbReference>
<comment type="function">
    <text evidence="6">Catalyzes the reversible interconversion of serine and glycine with tetrahydrofolate (THF) serving as the one-carbon carrier. This reaction serves as the major source of one-carbon groups required for the biosynthesis of purines, thymidylate, methionine, and other important biomolecules. Also exhibits THF-independent aldolase activity toward beta-hydroxyamino acids, producing glycine and aldehydes, via a retro-aldol mechanism.</text>
</comment>
<evidence type="ECO:0000256" key="6">
    <source>
        <dbReference type="HAMAP-Rule" id="MF_00051"/>
    </source>
</evidence>
<dbReference type="CDD" id="cd00378">
    <property type="entry name" value="SHMT"/>
    <property type="match status" value="1"/>
</dbReference>
<dbReference type="HAMAP" id="MF_00051">
    <property type="entry name" value="SHMT"/>
    <property type="match status" value="1"/>
</dbReference>
<dbReference type="InterPro" id="IPR015422">
    <property type="entry name" value="PyrdxlP-dep_Trfase_small"/>
</dbReference>
<dbReference type="Proteomes" id="UP000177587">
    <property type="component" value="Unassembled WGS sequence"/>
</dbReference>
<dbReference type="GO" id="GO:0030170">
    <property type="term" value="F:pyridoxal phosphate binding"/>
    <property type="evidence" value="ECO:0007669"/>
    <property type="project" value="UniProtKB-UniRule"/>
</dbReference>
<evidence type="ECO:0000256" key="7">
    <source>
        <dbReference type="PIRSR" id="PIRSR000412-50"/>
    </source>
</evidence>
<comment type="similarity">
    <text evidence="2 6">Belongs to the SHMT family.</text>
</comment>
<dbReference type="PANTHER" id="PTHR11680:SF35">
    <property type="entry name" value="SERINE HYDROXYMETHYLTRANSFERASE 1"/>
    <property type="match status" value="1"/>
</dbReference>
<comment type="subunit">
    <text evidence="6">Homodimer.</text>
</comment>
<evidence type="ECO:0000256" key="4">
    <source>
        <dbReference type="ARBA" id="ARBA00022679"/>
    </source>
</evidence>
<evidence type="ECO:0000313" key="9">
    <source>
        <dbReference type="EMBL" id="OGZ04617.1"/>
    </source>
</evidence>
<dbReference type="InterPro" id="IPR039429">
    <property type="entry name" value="SHMT-like_dom"/>
</dbReference>
<dbReference type="AlphaFoldDB" id="A0A1G2CTP4"/>
<evidence type="ECO:0000256" key="2">
    <source>
        <dbReference type="ARBA" id="ARBA00006376"/>
    </source>
</evidence>
<accession>A0A1G2CTP4</accession>
<evidence type="ECO:0000313" key="10">
    <source>
        <dbReference type="Proteomes" id="UP000177587"/>
    </source>
</evidence>
<comment type="caution">
    <text evidence="9">The sequence shown here is derived from an EMBL/GenBank/DDBJ whole genome shotgun (WGS) entry which is preliminary data.</text>
</comment>
<dbReference type="InterPro" id="IPR049943">
    <property type="entry name" value="Ser_HO-MeTrfase-like"/>
</dbReference>
<keyword evidence="5 6" id="KW-0663">Pyridoxal phosphate</keyword>
<dbReference type="UniPathway" id="UPA00288">
    <property type="reaction ID" value="UER01023"/>
</dbReference>
<dbReference type="InterPro" id="IPR019798">
    <property type="entry name" value="Ser_HO-MeTrfase_PLP_BS"/>
</dbReference>
<proteinExistence type="inferred from homology"/>
<keyword evidence="4 6" id="KW-0808">Transferase</keyword>
<feature type="binding site" evidence="6">
    <location>
        <position position="123"/>
    </location>
    <ligand>
        <name>(6S)-5,6,7,8-tetrahydrofolate</name>
        <dbReference type="ChEBI" id="CHEBI:57453"/>
    </ligand>
</feature>
<dbReference type="EC" id="2.1.2.1" evidence="6"/>